<dbReference type="AlphaFoldDB" id="A0A151WQT7"/>
<feature type="compositionally biased region" description="Low complexity" evidence="1">
    <location>
        <begin position="168"/>
        <end position="185"/>
    </location>
</feature>
<evidence type="ECO:0000313" key="3">
    <source>
        <dbReference type="Proteomes" id="UP000075809"/>
    </source>
</evidence>
<evidence type="ECO:0000313" key="2">
    <source>
        <dbReference type="EMBL" id="KYQ50224.1"/>
    </source>
</evidence>
<dbReference type="EMBL" id="KQ982815">
    <property type="protein sequence ID" value="KYQ50224.1"/>
    <property type="molecule type" value="Genomic_DNA"/>
</dbReference>
<protein>
    <submittedName>
        <fullName evidence="2">Uncharacterized protein</fullName>
    </submittedName>
</protein>
<gene>
    <name evidence="2" type="ORF">ALC60_10678</name>
</gene>
<evidence type="ECO:0000256" key="1">
    <source>
        <dbReference type="SAM" id="MobiDB-lite"/>
    </source>
</evidence>
<organism evidence="2 3">
    <name type="scientific">Mycetomoellerius zeteki</name>
    <dbReference type="NCBI Taxonomy" id="64791"/>
    <lineage>
        <taxon>Eukaryota</taxon>
        <taxon>Metazoa</taxon>
        <taxon>Ecdysozoa</taxon>
        <taxon>Arthropoda</taxon>
        <taxon>Hexapoda</taxon>
        <taxon>Insecta</taxon>
        <taxon>Pterygota</taxon>
        <taxon>Neoptera</taxon>
        <taxon>Endopterygota</taxon>
        <taxon>Hymenoptera</taxon>
        <taxon>Apocrita</taxon>
        <taxon>Aculeata</taxon>
        <taxon>Formicoidea</taxon>
        <taxon>Formicidae</taxon>
        <taxon>Myrmicinae</taxon>
        <taxon>Mycetomoellerius</taxon>
    </lineage>
</organism>
<sequence>RKEGKEERIGALRHFLASYIEIIKKFFRRLSDYNAKDQIIREFCRRNFHKPDTVKKSTYCQNIHFRHFNLFHHLLSLEKRLTGVSRGAALTLQQGRVSRHANTLQNPRDELPPSLSGDSADSPKLLISQLFIAVSQPPYQTFFWTALGDTFHTTDTVSVSVLPPPSSIATHSSSAAASPSSISFPSSPPPPLLSFISLIRPELKYITYTHNGLPLLCNGLDNDGHDYDGDDDDDDERNLNAKRSPTFNSVQFSSAVFRAVAVATRVVSRDVPLKPETIT</sequence>
<name>A0A151WQT7_9HYME</name>
<proteinExistence type="predicted"/>
<feature type="non-terminal residue" evidence="2">
    <location>
        <position position="1"/>
    </location>
</feature>
<keyword evidence="3" id="KW-1185">Reference proteome</keyword>
<reference evidence="2 3" key="1">
    <citation type="submission" date="2015-09" db="EMBL/GenBank/DDBJ databases">
        <title>Trachymyrmex zeteki WGS genome.</title>
        <authorList>
            <person name="Nygaard S."/>
            <person name="Hu H."/>
            <person name="Boomsma J."/>
            <person name="Zhang G."/>
        </authorList>
    </citation>
    <scope>NUCLEOTIDE SEQUENCE [LARGE SCALE GENOMIC DNA]</scope>
    <source>
        <strain evidence="2">Tzet28-1</strain>
        <tissue evidence="2">Whole body</tissue>
    </source>
</reference>
<accession>A0A151WQT7</accession>
<feature type="region of interest" description="Disordered" evidence="1">
    <location>
        <begin position="168"/>
        <end position="188"/>
    </location>
</feature>
<feature type="region of interest" description="Disordered" evidence="1">
    <location>
        <begin position="98"/>
        <end position="119"/>
    </location>
</feature>
<dbReference type="Proteomes" id="UP000075809">
    <property type="component" value="Unassembled WGS sequence"/>
</dbReference>